<dbReference type="EMBL" id="CP012502">
    <property type="protein sequence ID" value="AOM82570.1"/>
    <property type="molecule type" value="Genomic_DNA"/>
</dbReference>
<feature type="transmembrane region" description="Helical" evidence="6">
    <location>
        <begin position="220"/>
        <end position="253"/>
    </location>
</feature>
<dbReference type="Pfam" id="PF00753">
    <property type="entry name" value="Lactamase_B"/>
    <property type="match status" value="1"/>
</dbReference>
<feature type="transmembrane region" description="Helical" evidence="6">
    <location>
        <begin position="260"/>
        <end position="280"/>
    </location>
</feature>
<feature type="transmembrane region" description="Helical" evidence="6">
    <location>
        <begin position="187"/>
        <end position="208"/>
    </location>
</feature>
<evidence type="ECO:0000256" key="5">
    <source>
        <dbReference type="ARBA" id="ARBA00023136"/>
    </source>
</evidence>
<evidence type="ECO:0000256" key="1">
    <source>
        <dbReference type="ARBA" id="ARBA00004651"/>
    </source>
</evidence>
<comment type="subcellular location">
    <subcellularLocation>
        <location evidence="1">Cell membrane</location>
        <topology evidence="1">Multi-pass membrane protein</topology>
    </subcellularLocation>
</comment>
<dbReference type="KEGG" id="bbev:BBEV_1202"/>
<evidence type="ECO:0000313" key="9">
    <source>
        <dbReference type="Proteomes" id="UP000094463"/>
    </source>
</evidence>
<keyword evidence="5 6" id="KW-0472">Membrane</keyword>
<accession>A0A1D7QU72</accession>
<dbReference type="NCBIfam" id="TIGR00361">
    <property type="entry name" value="ComEC_Rec2"/>
    <property type="match status" value="1"/>
</dbReference>
<dbReference type="InterPro" id="IPR004477">
    <property type="entry name" value="ComEC_N"/>
</dbReference>
<evidence type="ECO:0000256" key="2">
    <source>
        <dbReference type="ARBA" id="ARBA00022475"/>
    </source>
</evidence>
<dbReference type="STRING" id="632773.BBEV_1202"/>
<keyword evidence="3 6" id="KW-0812">Transmembrane</keyword>
<dbReference type="GO" id="GO:0005886">
    <property type="term" value="C:plasma membrane"/>
    <property type="evidence" value="ECO:0007669"/>
    <property type="project" value="UniProtKB-SubCell"/>
</dbReference>
<proteinExistence type="predicted"/>
<feature type="transmembrane region" description="Helical" evidence="6">
    <location>
        <begin position="312"/>
        <end position="332"/>
    </location>
</feature>
<feature type="domain" description="Metallo-beta-lactamase" evidence="7">
    <location>
        <begin position="465"/>
        <end position="668"/>
    </location>
</feature>
<feature type="transmembrane region" description="Helical" evidence="6">
    <location>
        <begin position="286"/>
        <end position="303"/>
    </location>
</feature>
<dbReference type="NCBIfam" id="TIGR00360">
    <property type="entry name" value="ComEC_N-term"/>
    <property type="match status" value="1"/>
</dbReference>
<dbReference type="Gene3D" id="3.60.15.10">
    <property type="entry name" value="Ribonuclease Z/Hydroxyacylglutathione hydrolase-like"/>
    <property type="match status" value="1"/>
</dbReference>
<feature type="transmembrane region" description="Helical" evidence="6">
    <location>
        <begin position="396"/>
        <end position="423"/>
    </location>
</feature>
<evidence type="ECO:0000313" key="8">
    <source>
        <dbReference type="EMBL" id="AOM82570.1"/>
    </source>
</evidence>
<gene>
    <name evidence="8" type="primary">comEC-2</name>
    <name evidence="8" type="ORF">BBEV_1202</name>
</gene>
<dbReference type="Proteomes" id="UP000094463">
    <property type="component" value="Chromosome"/>
</dbReference>
<dbReference type="Pfam" id="PF13567">
    <property type="entry name" value="DUF4131"/>
    <property type="match status" value="1"/>
</dbReference>
<evidence type="ECO:0000256" key="6">
    <source>
        <dbReference type="SAM" id="Phobius"/>
    </source>
</evidence>
<keyword evidence="9" id="KW-1185">Reference proteome</keyword>
<name>A0A1D7QU72_9BACI</name>
<feature type="transmembrane region" description="Helical" evidence="6">
    <location>
        <begin position="338"/>
        <end position="364"/>
    </location>
</feature>
<dbReference type="InterPro" id="IPR004797">
    <property type="entry name" value="Competence_ComEC/Rec2"/>
</dbReference>
<keyword evidence="4 6" id="KW-1133">Transmembrane helix</keyword>
<organism evidence="8 9">
    <name type="scientific">Salisediminibacterium beveridgei</name>
    <dbReference type="NCBI Taxonomy" id="632773"/>
    <lineage>
        <taxon>Bacteria</taxon>
        <taxon>Bacillati</taxon>
        <taxon>Bacillota</taxon>
        <taxon>Bacilli</taxon>
        <taxon>Bacillales</taxon>
        <taxon>Bacillaceae</taxon>
        <taxon>Salisediminibacterium</taxon>
    </lineage>
</organism>
<dbReference type="SMART" id="SM00849">
    <property type="entry name" value="Lactamase_B"/>
    <property type="match status" value="1"/>
</dbReference>
<dbReference type="InterPro" id="IPR036866">
    <property type="entry name" value="RibonucZ/Hydroxyglut_hydro"/>
</dbReference>
<evidence type="ECO:0000256" key="3">
    <source>
        <dbReference type="ARBA" id="ARBA00022692"/>
    </source>
</evidence>
<dbReference type="SUPFAM" id="SSF56281">
    <property type="entry name" value="Metallo-hydrolase/oxidoreductase"/>
    <property type="match status" value="1"/>
</dbReference>
<dbReference type="AlphaFoldDB" id="A0A1D7QU72"/>
<feature type="transmembrane region" description="Helical" evidence="6">
    <location>
        <begin position="371"/>
        <end position="390"/>
    </location>
</feature>
<reference evidence="8 9" key="1">
    <citation type="submission" date="2015-08" db="EMBL/GenBank/DDBJ databases">
        <title>The complete genome sequence of Bacillus beveridgei MLTeJB.</title>
        <authorList>
            <person name="Hanson T.E."/>
            <person name="Mesa C."/>
            <person name="Basesman S.M."/>
            <person name="Oremland R.S."/>
        </authorList>
    </citation>
    <scope>NUCLEOTIDE SEQUENCE [LARGE SCALE GENOMIC DNA]</scope>
    <source>
        <strain evidence="8 9">MLTeJB</strain>
    </source>
</reference>
<dbReference type="InterPro" id="IPR025405">
    <property type="entry name" value="DUF4131"/>
</dbReference>
<dbReference type="PATRIC" id="fig|632773.3.peg.1273"/>
<evidence type="ECO:0000256" key="4">
    <source>
        <dbReference type="ARBA" id="ARBA00022989"/>
    </source>
</evidence>
<dbReference type="InterPro" id="IPR001279">
    <property type="entry name" value="Metallo-B-lactamas"/>
</dbReference>
<keyword evidence="2" id="KW-1003">Cell membrane</keyword>
<protein>
    <submittedName>
        <fullName evidence="8">Late competence protein ComEC, DNA transport</fullName>
    </submittedName>
</protein>
<dbReference type="GO" id="GO:0030420">
    <property type="term" value="P:establishment of competence for transformation"/>
    <property type="evidence" value="ECO:0007669"/>
    <property type="project" value="InterPro"/>
</dbReference>
<dbReference type="PANTHER" id="PTHR30619:SF1">
    <property type="entry name" value="RECOMBINATION PROTEIN 2"/>
    <property type="match status" value="1"/>
</dbReference>
<dbReference type="InterPro" id="IPR035681">
    <property type="entry name" value="ComA-like_MBL"/>
</dbReference>
<evidence type="ECO:0000259" key="7">
    <source>
        <dbReference type="SMART" id="SM00849"/>
    </source>
</evidence>
<dbReference type="CDD" id="cd07731">
    <property type="entry name" value="ComA-like_MBL-fold"/>
    <property type="match status" value="1"/>
</dbReference>
<dbReference type="PANTHER" id="PTHR30619">
    <property type="entry name" value="DNA INTERNALIZATION/COMPETENCE PROTEIN COMEC/REC2"/>
    <property type="match status" value="1"/>
</dbReference>
<dbReference type="InterPro" id="IPR052159">
    <property type="entry name" value="Competence_DNA_uptake"/>
</dbReference>
<dbReference type="Pfam" id="PF03772">
    <property type="entry name" value="Competence"/>
    <property type="match status" value="1"/>
</dbReference>
<sequence>MYLVFIAGLFTVAALLFYHQTKDELPLIDETPQSVSGIVAQSPTETAGGNYLRFQWQTAMIGNVLVYVNQEEGPVVIPSGSRCLISEPDLIRPQGPSNPHEFDFATHLYRQNIHNQLFISPHQIRCHPDKAGGFHLIRRFREAGIQKVDDGISGIAPRSSALMKALVFGDRGDIPDDILNAYQRLGIIHLLAVSGLHVGLLTLYLHWILMRIGLTRETAIWLLLFILPFFMIVAGGAPSVVRASVTVMIVILVKKTGQGLMAADAISLVCILLLIMNPALIHHIGFQLSFLTSFTLILSVTILKNESRTRQLMLVTISAQVISAPVTIGAFYEWSVLAVFANLLMVPLVTVILLPTAFLSVLLLNLHQSLAYIPVAIMEGILVAVDSILVQSGERSFAAILFGSLSEWQLLMLCASTLSFFLIWELSGGRRLLKAGIPFLLSLGIVYATPYFDSGTTVTFLDVGQGDAAVIELPFRRGVYMVDTGGIRDWHDADGPYEFTIKPFLRGQGIRKLDKVLLSHGHHDHVGEMCAIVKDIQVDLVLFSGAKEPEPIMLETLHCVQDLGGRVSYSSRGDRWIDGDSYWQVLHPEPGDAFSENDMSMVLHASIQGVTILFTGDVEETVEARLVERNLLTPVDILKVAHHGSRTSSTVQFVAATDPAEAVISAGRHNTYGHPHEDVVNRFLDQGTVLYQTADEGAVQYRIQNGSYEVETFRLEQ</sequence>